<dbReference type="PROSITE" id="PS50850">
    <property type="entry name" value="MFS"/>
    <property type="match status" value="1"/>
</dbReference>
<feature type="transmembrane region" description="Helical" evidence="9">
    <location>
        <begin position="352"/>
        <end position="370"/>
    </location>
</feature>
<keyword evidence="12" id="KW-1185">Reference proteome</keyword>
<dbReference type="FunFam" id="1.20.1720.10:FF:000004">
    <property type="entry name" value="EmrB/QacA family drug resistance transporter"/>
    <property type="match status" value="1"/>
</dbReference>
<feature type="transmembrane region" description="Helical" evidence="9">
    <location>
        <begin position="29"/>
        <end position="54"/>
    </location>
</feature>
<name>A0A8J3TJL4_9ACTN</name>
<dbReference type="InterPro" id="IPR011701">
    <property type="entry name" value="MFS"/>
</dbReference>
<feature type="transmembrane region" description="Helical" evidence="9">
    <location>
        <begin position="66"/>
        <end position="86"/>
    </location>
</feature>
<dbReference type="SUPFAM" id="SSF103473">
    <property type="entry name" value="MFS general substrate transporter"/>
    <property type="match status" value="2"/>
</dbReference>
<evidence type="ECO:0000256" key="8">
    <source>
        <dbReference type="SAM" id="MobiDB-lite"/>
    </source>
</evidence>
<sequence length="542" mass="55758">MAAKDRVTDADGPPAAGGQVGLGFSHRQILVTMSGLVIAMLLAMLDNMIVAPALPTIVGELGGLNHLAWVATGYVLASTVATPIWGKLGDLFGRRITFVAAVALFLLGSALCGVSQDMAQLIGFRALQGLGAGGLMVGVLSIIGEMIPPRDRSKYQGVMMAVMPVAMIGGPLIGGFITDNLSWRWAFYVNLPLGAVTLALCWITLAKLPQGTGKAVIDWWGTALLTVWITALVLITSWGGTQYDWGSPQILGLAVAAVAGFVAFVIVQRRAAEPIMPLRVFKSRNFSLSGAVAFISGFAMFGAMGFLPQFQQFVQGASATNSGLLLMPMMIAAMVVSLGGGALISKTGHYKSLPIIGSILVTAGLALFATMDVGTSATVSSLYMVVLGAGMGAMMQTSTLIAQNSLDLRDMGAGTGVSTFLRNMGSSLGISLLGAVYTSHLADSLVAAGPGAQSVAASATSMTPQALRALPQAAQHLFQQAVTDGITALFTWGAAVAAVGIVLALFIRQVPLRSAAKPQTATPDSDAGADSDAVAEPVAARS</sequence>
<feature type="transmembrane region" description="Helical" evidence="9">
    <location>
        <begin position="217"/>
        <end position="238"/>
    </location>
</feature>
<dbReference type="GO" id="GO:0005886">
    <property type="term" value="C:plasma membrane"/>
    <property type="evidence" value="ECO:0007669"/>
    <property type="project" value="UniProtKB-SubCell"/>
</dbReference>
<dbReference type="InterPro" id="IPR005829">
    <property type="entry name" value="Sugar_transporter_CS"/>
</dbReference>
<evidence type="ECO:0000256" key="1">
    <source>
        <dbReference type="ARBA" id="ARBA00004651"/>
    </source>
</evidence>
<feature type="compositionally biased region" description="Low complexity" evidence="8">
    <location>
        <begin position="524"/>
        <end position="535"/>
    </location>
</feature>
<dbReference type="PANTHER" id="PTHR23501:SF197">
    <property type="entry name" value="COMD"/>
    <property type="match status" value="1"/>
</dbReference>
<evidence type="ECO:0000313" key="12">
    <source>
        <dbReference type="Proteomes" id="UP000650628"/>
    </source>
</evidence>
<dbReference type="RefSeq" id="WP_203950919.1">
    <property type="nucleotide sequence ID" value="NZ_BOOO01000001.1"/>
</dbReference>
<evidence type="ECO:0000256" key="6">
    <source>
        <dbReference type="ARBA" id="ARBA00022989"/>
    </source>
</evidence>
<dbReference type="Proteomes" id="UP000650628">
    <property type="component" value="Unassembled WGS sequence"/>
</dbReference>
<dbReference type="Gene3D" id="1.20.1720.10">
    <property type="entry name" value="Multidrug resistance protein D"/>
    <property type="match status" value="1"/>
</dbReference>
<keyword evidence="6 9" id="KW-1133">Transmembrane helix</keyword>
<feature type="transmembrane region" description="Helical" evidence="9">
    <location>
        <begin position="322"/>
        <end position="345"/>
    </location>
</feature>
<evidence type="ECO:0000256" key="9">
    <source>
        <dbReference type="SAM" id="Phobius"/>
    </source>
</evidence>
<feature type="domain" description="Major facilitator superfamily (MFS) profile" evidence="10">
    <location>
        <begin position="32"/>
        <end position="512"/>
    </location>
</feature>
<feature type="transmembrane region" description="Helical" evidence="9">
    <location>
        <begin position="185"/>
        <end position="205"/>
    </location>
</feature>
<evidence type="ECO:0000259" key="10">
    <source>
        <dbReference type="PROSITE" id="PS50850"/>
    </source>
</evidence>
<dbReference type="Gene3D" id="1.20.1250.20">
    <property type="entry name" value="MFS general substrate transporter like domains"/>
    <property type="match status" value="1"/>
</dbReference>
<evidence type="ECO:0000256" key="7">
    <source>
        <dbReference type="ARBA" id="ARBA00023136"/>
    </source>
</evidence>
<keyword evidence="5 9" id="KW-0812">Transmembrane</keyword>
<feature type="region of interest" description="Disordered" evidence="8">
    <location>
        <begin position="517"/>
        <end position="542"/>
    </location>
</feature>
<feature type="transmembrane region" description="Helical" evidence="9">
    <location>
        <begin position="155"/>
        <end position="173"/>
    </location>
</feature>
<accession>A0A8J3TJL4</accession>
<reference evidence="11 12" key="1">
    <citation type="submission" date="2021-01" db="EMBL/GenBank/DDBJ databases">
        <title>Whole genome shotgun sequence of Planotetraspora mira NBRC 15435.</title>
        <authorList>
            <person name="Komaki H."/>
            <person name="Tamura T."/>
        </authorList>
    </citation>
    <scope>NUCLEOTIDE SEQUENCE [LARGE SCALE GENOMIC DNA]</scope>
    <source>
        <strain evidence="11 12">NBRC 15435</strain>
    </source>
</reference>
<keyword evidence="3" id="KW-0813">Transport</keyword>
<evidence type="ECO:0000256" key="3">
    <source>
        <dbReference type="ARBA" id="ARBA00022448"/>
    </source>
</evidence>
<comment type="caution">
    <text evidence="11">The sequence shown here is derived from an EMBL/GenBank/DDBJ whole genome shotgun (WGS) entry which is preliminary data.</text>
</comment>
<keyword evidence="7 9" id="KW-0472">Membrane</keyword>
<dbReference type="EMBL" id="BOOO01000001">
    <property type="protein sequence ID" value="GII26846.1"/>
    <property type="molecule type" value="Genomic_DNA"/>
</dbReference>
<dbReference type="PROSITE" id="PS00217">
    <property type="entry name" value="SUGAR_TRANSPORT_2"/>
    <property type="match status" value="1"/>
</dbReference>
<organism evidence="11 12">
    <name type="scientific">Planotetraspora mira</name>
    <dbReference type="NCBI Taxonomy" id="58121"/>
    <lineage>
        <taxon>Bacteria</taxon>
        <taxon>Bacillati</taxon>
        <taxon>Actinomycetota</taxon>
        <taxon>Actinomycetes</taxon>
        <taxon>Streptosporangiales</taxon>
        <taxon>Streptosporangiaceae</taxon>
        <taxon>Planotetraspora</taxon>
    </lineage>
</organism>
<dbReference type="AlphaFoldDB" id="A0A8J3TJL4"/>
<dbReference type="PRINTS" id="PR01036">
    <property type="entry name" value="TCRTETB"/>
</dbReference>
<feature type="transmembrane region" description="Helical" evidence="9">
    <location>
        <begin position="122"/>
        <end position="143"/>
    </location>
</feature>
<proteinExistence type="inferred from homology"/>
<dbReference type="PANTHER" id="PTHR23501">
    <property type="entry name" value="MAJOR FACILITATOR SUPERFAMILY"/>
    <property type="match status" value="1"/>
</dbReference>
<feature type="transmembrane region" description="Helical" evidence="9">
    <location>
        <begin position="423"/>
        <end position="442"/>
    </location>
</feature>
<dbReference type="InterPro" id="IPR036259">
    <property type="entry name" value="MFS_trans_sf"/>
</dbReference>
<keyword evidence="4" id="KW-1003">Cell membrane</keyword>
<dbReference type="NCBIfam" id="TIGR00711">
    <property type="entry name" value="efflux_EmrB"/>
    <property type="match status" value="1"/>
</dbReference>
<dbReference type="InterPro" id="IPR004638">
    <property type="entry name" value="EmrB-like"/>
</dbReference>
<protein>
    <submittedName>
        <fullName evidence="11">MFS transporter</fullName>
    </submittedName>
</protein>
<feature type="transmembrane region" description="Helical" evidence="9">
    <location>
        <begin position="250"/>
        <end position="267"/>
    </location>
</feature>
<feature type="transmembrane region" description="Helical" evidence="9">
    <location>
        <begin position="288"/>
        <end position="310"/>
    </location>
</feature>
<feature type="transmembrane region" description="Helical" evidence="9">
    <location>
        <begin position="98"/>
        <end position="116"/>
    </location>
</feature>
<dbReference type="InterPro" id="IPR020846">
    <property type="entry name" value="MFS_dom"/>
</dbReference>
<dbReference type="CDD" id="cd17502">
    <property type="entry name" value="MFS_Azr1_MDR_like"/>
    <property type="match status" value="1"/>
</dbReference>
<evidence type="ECO:0000313" key="11">
    <source>
        <dbReference type="EMBL" id="GII26846.1"/>
    </source>
</evidence>
<comment type="subcellular location">
    <subcellularLocation>
        <location evidence="1">Cell membrane</location>
        <topology evidence="1">Multi-pass membrane protein</topology>
    </subcellularLocation>
</comment>
<feature type="transmembrane region" description="Helical" evidence="9">
    <location>
        <begin position="486"/>
        <end position="507"/>
    </location>
</feature>
<evidence type="ECO:0000256" key="4">
    <source>
        <dbReference type="ARBA" id="ARBA00022475"/>
    </source>
</evidence>
<comment type="similarity">
    <text evidence="2">Belongs to the major facilitator superfamily. TCR/Tet family.</text>
</comment>
<feature type="transmembrane region" description="Helical" evidence="9">
    <location>
        <begin position="382"/>
        <end position="402"/>
    </location>
</feature>
<dbReference type="Pfam" id="PF07690">
    <property type="entry name" value="MFS_1"/>
    <property type="match status" value="1"/>
</dbReference>
<dbReference type="GO" id="GO:0022857">
    <property type="term" value="F:transmembrane transporter activity"/>
    <property type="evidence" value="ECO:0007669"/>
    <property type="project" value="InterPro"/>
</dbReference>
<gene>
    <name evidence="11" type="ORF">Pmi06nite_02880</name>
</gene>
<evidence type="ECO:0000256" key="5">
    <source>
        <dbReference type="ARBA" id="ARBA00022692"/>
    </source>
</evidence>
<evidence type="ECO:0000256" key="2">
    <source>
        <dbReference type="ARBA" id="ARBA00007520"/>
    </source>
</evidence>